<dbReference type="Gene3D" id="2.60.40.10">
    <property type="entry name" value="Immunoglobulins"/>
    <property type="match status" value="2"/>
</dbReference>
<dbReference type="Pfam" id="PF13895">
    <property type="entry name" value="Ig_2"/>
    <property type="match status" value="1"/>
</dbReference>
<protein>
    <recommendedName>
        <fullName evidence="7">Ig-like domain-containing protein</fullName>
    </recommendedName>
</protein>
<dbReference type="EMBL" id="VEVO01000008">
    <property type="protein sequence ID" value="KAF0038373.1"/>
    <property type="molecule type" value="Genomic_DNA"/>
</dbReference>
<dbReference type="AlphaFoldDB" id="A0A6A4SX33"/>
<dbReference type="PANTHER" id="PTHR11640:SF31">
    <property type="entry name" value="IRREGULAR CHIASM C-ROUGHEST PROTEIN-RELATED"/>
    <property type="match status" value="1"/>
</dbReference>
<dbReference type="GO" id="GO:0098609">
    <property type="term" value="P:cell-cell adhesion"/>
    <property type="evidence" value="ECO:0007669"/>
    <property type="project" value="TreeGrafter"/>
</dbReference>
<evidence type="ECO:0000313" key="8">
    <source>
        <dbReference type="EMBL" id="KAF0038373.1"/>
    </source>
</evidence>
<evidence type="ECO:0000256" key="4">
    <source>
        <dbReference type="ARBA" id="ARBA00023180"/>
    </source>
</evidence>
<evidence type="ECO:0000256" key="6">
    <source>
        <dbReference type="SAM" id="SignalP"/>
    </source>
</evidence>
<feature type="chain" id="PRO_5025427890" description="Ig-like domain-containing protein" evidence="6">
    <location>
        <begin position="23"/>
        <end position="260"/>
    </location>
</feature>
<dbReference type="InterPro" id="IPR003599">
    <property type="entry name" value="Ig_sub"/>
</dbReference>
<sequence>MKLTFRPLLFHLLLCCVTLTLGVHIHSDPEVSSDGVIQTELKKTVSLLCLPDSGSDTQADEELVWLRNGAVVSLKEENRKGRSSVCVTPIIHDDNGATFTCHLGGNATVSASVTLNVTYQPQLCGSEDIIVEEEAVLVLRCDIWANPAVSSVLWSLNGSEVDLIAGGFTLANDGFTSQLSANGAKKSLHAGTYQCTANSPVYGEHSKYYQVTVTVLQVVSDLLVFSTSPNEAMKTSPLSTECNRLGIPIYIAQYSILDYI</sequence>
<evidence type="ECO:0000313" key="9">
    <source>
        <dbReference type="Proteomes" id="UP000438429"/>
    </source>
</evidence>
<keyword evidence="6" id="KW-0732">Signal</keyword>
<dbReference type="GO" id="GO:0005886">
    <property type="term" value="C:plasma membrane"/>
    <property type="evidence" value="ECO:0007669"/>
    <property type="project" value="TreeGrafter"/>
</dbReference>
<dbReference type="GO" id="GO:0050839">
    <property type="term" value="F:cell adhesion molecule binding"/>
    <property type="evidence" value="ECO:0007669"/>
    <property type="project" value="TreeGrafter"/>
</dbReference>
<keyword evidence="4" id="KW-0325">Glycoprotein</keyword>
<feature type="signal peptide" evidence="6">
    <location>
        <begin position="1"/>
        <end position="22"/>
    </location>
</feature>
<gene>
    <name evidence="8" type="ORF">F2P81_008857</name>
</gene>
<name>A0A6A4SX33_SCOMX</name>
<dbReference type="Proteomes" id="UP000438429">
    <property type="component" value="Unassembled WGS sequence"/>
</dbReference>
<feature type="domain" description="Ig-like" evidence="7">
    <location>
        <begin position="121"/>
        <end position="214"/>
    </location>
</feature>
<dbReference type="SMART" id="SM00409">
    <property type="entry name" value="IG"/>
    <property type="match status" value="2"/>
</dbReference>
<evidence type="ECO:0000259" key="7">
    <source>
        <dbReference type="PROSITE" id="PS50835"/>
    </source>
</evidence>
<comment type="caution">
    <text evidence="8">The sequence shown here is derived from an EMBL/GenBank/DDBJ whole genome shotgun (WGS) entry which is preliminary data.</text>
</comment>
<dbReference type="InterPro" id="IPR036179">
    <property type="entry name" value="Ig-like_dom_sf"/>
</dbReference>
<dbReference type="InterPro" id="IPR013783">
    <property type="entry name" value="Ig-like_fold"/>
</dbReference>
<keyword evidence="2" id="KW-0472">Membrane</keyword>
<evidence type="ECO:0000256" key="2">
    <source>
        <dbReference type="ARBA" id="ARBA00023136"/>
    </source>
</evidence>
<accession>A0A6A4SX33</accession>
<dbReference type="InterPro" id="IPR051275">
    <property type="entry name" value="Cell_adhesion_signaling"/>
</dbReference>
<dbReference type="PROSITE" id="PS50835">
    <property type="entry name" value="IG_LIKE"/>
    <property type="match status" value="2"/>
</dbReference>
<feature type="domain" description="Ig-like" evidence="7">
    <location>
        <begin position="29"/>
        <end position="114"/>
    </location>
</feature>
<evidence type="ECO:0000256" key="1">
    <source>
        <dbReference type="ARBA" id="ARBA00004479"/>
    </source>
</evidence>
<reference evidence="8 9" key="1">
    <citation type="submission" date="2019-06" db="EMBL/GenBank/DDBJ databases">
        <title>Draft genomes of female and male turbot (Scophthalmus maximus).</title>
        <authorList>
            <person name="Xu H."/>
            <person name="Xu X.-W."/>
            <person name="Shao C."/>
            <person name="Chen S."/>
        </authorList>
    </citation>
    <scope>NUCLEOTIDE SEQUENCE [LARGE SCALE GENOMIC DNA]</scope>
    <source>
        <strain evidence="8">Ysfricsl-2016a</strain>
        <tissue evidence="8">Blood</tissue>
    </source>
</reference>
<dbReference type="SUPFAM" id="SSF48726">
    <property type="entry name" value="Immunoglobulin"/>
    <property type="match status" value="2"/>
</dbReference>
<evidence type="ECO:0000256" key="3">
    <source>
        <dbReference type="ARBA" id="ARBA00023157"/>
    </source>
</evidence>
<proteinExistence type="predicted"/>
<dbReference type="PANTHER" id="PTHR11640">
    <property type="entry name" value="NEPHRIN"/>
    <property type="match status" value="1"/>
</dbReference>
<evidence type="ECO:0000256" key="5">
    <source>
        <dbReference type="ARBA" id="ARBA00023319"/>
    </source>
</evidence>
<organism evidence="8 9">
    <name type="scientific">Scophthalmus maximus</name>
    <name type="common">Turbot</name>
    <name type="synonym">Psetta maxima</name>
    <dbReference type="NCBI Taxonomy" id="52904"/>
    <lineage>
        <taxon>Eukaryota</taxon>
        <taxon>Metazoa</taxon>
        <taxon>Chordata</taxon>
        <taxon>Craniata</taxon>
        <taxon>Vertebrata</taxon>
        <taxon>Euteleostomi</taxon>
        <taxon>Actinopterygii</taxon>
        <taxon>Neopterygii</taxon>
        <taxon>Teleostei</taxon>
        <taxon>Neoteleostei</taxon>
        <taxon>Acanthomorphata</taxon>
        <taxon>Carangaria</taxon>
        <taxon>Pleuronectiformes</taxon>
        <taxon>Pleuronectoidei</taxon>
        <taxon>Scophthalmidae</taxon>
        <taxon>Scophthalmus</taxon>
    </lineage>
</organism>
<comment type="subcellular location">
    <subcellularLocation>
        <location evidence="1">Membrane</location>
        <topology evidence="1">Single-pass type I membrane protein</topology>
    </subcellularLocation>
</comment>
<keyword evidence="3" id="KW-1015">Disulfide bond</keyword>
<dbReference type="GO" id="GO:0005911">
    <property type="term" value="C:cell-cell junction"/>
    <property type="evidence" value="ECO:0007669"/>
    <property type="project" value="TreeGrafter"/>
</dbReference>
<keyword evidence="5" id="KW-0393">Immunoglobulin domain</keyword>
<dbReference type="InterPro" id="IPR007110">
    <property type="entry name" value="Ig-like_dom"/>
</dbReference>